<organism evidence="14 15">
    <name type="scientific">Cryptotermes secundus</name>
    <dbReference type="NCBI Taxonomy" id="105785"/>
    <lineage>
        <taxon>Eukaryota</taxon>
        <taxon>Metazoa</taxon>
        <taxon>Ecdysozoa</taxon>
        <taxon>Arthropoda</taxon>
        <taxon>Hexapoda</taxon>
        <taxon>Insecta</taxon>
        <taxon>Pterygota</taxon>
        <taxon>Neoptera</taxon>
        <taxon>Polyneoptera</taxon>
        <taxon>Dictyoptera</taxon>
        <taxon>Blattodea</taxon>
        <taxon>Blattoidea</taxon>
        <taxon>Termitoidae</taxon>
        <taxon>Kalotermitidae</taxon>
        <taxon>Cryptotermitinae</taxon>
        <taxon>Cryptotermes</taxon>
    </lineage>
</organism>
<dbReference type="AlphaFoldDB" id="A0A2J7R4D8"/>
<evidence type="ECO:0000256" key="12">
    <source>
        <dbReference type="ARBA" id="ARBA00030847"/>
    </source>
</evidence>
<keyword evidence="10" id="KW-0819">tRNA processing</keyword>
<evidence type="ECO:0000256" key="10">
    <source>
        <dbReference type="ARBA" id="ARBA00022694"/>
    </source>
</evidence>
<comment type="pathway">
    <text evidence="2">tRNA modification; wybutosine-tRNA(Phe) biosynthesis.</text>
</comment>
<dbReference type="SUPFAM" id="SSF117281">
    <property type="entry name" value="Kelch motif"/>
    <property type="match status" value="1"/>
</dbReference>
<comment type="catalytic activity">
    <reaction evidence="1">
        <text>7-[(3S)-3-amino-3-carboxypropyl]wyosine(37) in tRNA(Phe) + S-adenosyl-L-methionine = 7-[(3S)-(3-amino-3-methoxycarbonyl)propyl]wyosine(37) in tRNA(Phe) + S-adenosyl-L-homocysteine</text>
        <dbReference type="Rhea" id="RHEA:36903"/>
        <dbReference type="Rhea" id="RHEA-COMP:10379"/>
        <dbReference type="Rhea" id="RHEA-COMP:11844"/>
        <dbReference type="ChEBI" id="CHEBI:57856"/>
        <dbReference type="ChEBI" id="CHEBI:59789"/>
        <dbReference type="ChEBI" id="CHEBI:73543"/>
        <dbReference type="ChEBI" id="CHEBI:74275"/>
        <dbReference type="EC" id="2.1.1.290"/>
    </reaction>
</comment>
<dbReference type="STRING" id="105785.A0A2J7R4D8"/>
<evidence type="ECO:0000256" key="7">
    <source>
        <dbReference type="ARBA" id="ARBA00022603"/>
    </source>
</evidence>
<gene>
    <name evidence="14" type="ORF">B7P43_G17456</name>
</gene>
<evidence type="ECO:0000313" key="15">
    <source>
        <dbReference type="Proteomes" id="UP000235965"/>
    </source>
</evidence>
<dbReference type="GO" id="GO:0031591">
    <property type="term" value="P:wybutosine biosynthetic process"/>
    <property type="evidence" value="ECO:0007669"/>
    <property type="project" value="TreeGrafter"/>
</dbReference>
<accession>A0A2J7R4D8</accession>
<dbReference type="InterPro" id="IPR007213">
    <property type="entry name" value="Ppm1/Ppm2/Tcmp"/>
</dbReference>
<protein>
    <recommendedName>
        <fullName evidence="6">tRNA wybutosine-synthesizing protein 4</fullName>
        <ecNumber evidence="5">2.1.1.290</ecNumber>
        <ecNumber evidence="4">2.3.1.231</ecNumber>
    </recommendedName>
    <alternativeName>
        <fullName evidence="12">tRNA(Phe) (7-(3-amino-3-(methoxycarbonyl)propyl)wyosine(37)-N)-methoxycarbonyltransferase</fullName>
    </alternativeName>
    <alternativeName>
        <fullName evidence="11">tRNA(Phe) (7-(3-amino-3-carboxypropyl)wyosine(37)-O)-methyltransferase</fullName>
    </alternativeName>
</protein>
<keyword evidence="15" id="KW-1185">Reference proteome</keyword>
<comment type="catalytic activity">
    <reaction evidence="13">
        <text>7-[(3S)-(3-amino-3-methoxycarbonyl)propyl]wyosine(37) in tRNA(Phe) + S-adenosyl-L-methionine + CO2 = wybutosine(37) in tRNA(Phe) + S-adenosyl-L-homocysteine + 2 H(+)</text>
        <dbReference type="Rhea" id="RHEA:37119"/>
        <dbReference type="Rhea" id="RHEA-COMP:11844"/>
        <dbReference type="Rhea" id="RHEA-COMP:11847"/>
        <dbReference type="ChEBI" id="CHEBI:15378"/>
        <dbReference type="ChEBI" id="CHEBI:16526"/>
        <dbReference type="ChEBI" id="CHEBI:57856"/>
        <dbReference type="ChEBI" id="CHEBI:59789"/>
        <dbReference type="ChEBI" id="CHEBI:73544"/>
        <dbReference type="ChEBI" id="CHEBI:74275"/>
        <dbReference type="EC" id="2.3.1.231"/>
    </reaction>
</comment>
<dbReference type="Pfam" id="PF04072">
    <property type="entry name" value="LCM"/>
    <property type="match status" value="1"/>
</dbReference>
<dbReference type="GO" id="GO:0030488">
    <property type="term" value="P:tRNA methylation"/>
    <property type="evidence" value="ECO:0007669"/>
    <property type="project" value="TreeGrafter"/>
</dbReference>
<evidence type="ECO:0000256" key="3">
    <source>
        <dbReference type="ARBA" id="ARBA00010703"/>
    </source>
</evidence>
<evidence type="ECO:0000256" key="2">
    <source>
        <dbReference type="ARBA" id="ARBA00004797"/>
    </source>
</evidence>
<dbReference type="PANTHER" id="PTHR46529">
    <property type="entry name" value="TRNA WYBUTOSINE-SYNTHESIZING PROTEIN 4"/>
    <property type="match status" value="1"/>
</dbReference>
<dbReference type="UniPathway" id="UPA00375"/>
<dbReference type="InterPro" id="IPR029063">
    <property type="entry name" value="SAM-dependent_MTases_sf"/>
</dbReference>
<keyword evidence="8" id="KW-0808">Transferase</keyword>
<dbReference type="EC" id="2.3.1.231" evidence="4"/>
<dbReference type="SUPFAM" id="SSF53335">
    <property type="entry name" value="S-adenosyl-L-methionine-dependent methyltransferases"/>
    <property type="match status" value="1"/>
</dbReference>
<evidence type="ECO:0000256" key="13">
    <source>
        <dbReference type="ARBA" id="ARBA00049250"/>
    </source>
</evidence>
<dbReference type="OrthoDB" id="203237at2759"/>
<dbReference type="EMBL" id="NEVH01007447">
    <property type="protein sequence ID" value="PNF35676.1"/>
    <property type="molecule type" value="Genomic_DNA"/>
</dbReference>
<dbReference type="PANTHER" id="PTHR46529:SF1">
    <property type="entry name" value="TRNA WYBUTOSINE-SYNTHESIZING PROTEIN 4"/>
    <property type="match status" value="1"/>
</dbReference>
<proteinExistence type="inferred from homology"/>
<reference evidence="14 15" key="1">
    <citation type="submission" date="2017-12" db="EMBL/GenBank/DDBJ databases">
        <title>Hemimetabolous genomes reveal molecular basis of termite eusociality.</title>
        <authorList>
            <person name="Harrison M.C."/>
            <person name="Jongepier E."/>
            <person name="Robertson H.M."/>
            <person name="Arning N."/>
            <person name="Bitard-Feildel T."/>
            <person name="Chao H."/>
            <person name="Childers C.P."/>
            <person name="Dinh H."/>
            <person name="Doddapaneni H."/>
            <person name="Dugan S."/>
            <person name="Gowin J."/>
            <person name="Greiner C."/>
            <person name="Han Y."/>
            <person name="Hu H."/>
            <person name="Hughes D.S.T."/>
            <person name="Huylmans A.-K."/>
            <person name="Kemena C."/>
            <person name="Kremer L.P.M."/>
            <person name="Lee S.L."/>
            <person name="Lopez-Ezquerra A."/>
            <person name="Mallet L."/>
            <person name="Monroy-Kuhn J.M."/>
            <person name="Moser A."/>
            <person name="Murali S.C."/>
            <person name="Muzny D.M."/>
            <person name="Otani S."/>
            <person name="Piulachs M.-D."/>
            <person name="Poelchau M."/>
            <person name="Qu J."/>
            <person name="Schaub F."/>
            <person name="Wada-Katsumata A."/>
            <person name="Worley K.C."/>
            <person name="Xie Q."/>
            <person name="Ylla G."/>
            <person name="Poulsen M."/>
            <person name="Gibbs R.A."/>
            <person name="Schal C."/>
            <person name="Richards S."/>
            <person name="Belles X."/>
            <person name="Korb J."/>
            <person name="Bornberg-Bauer E."/>
        </authorList>
    </citation>
    <scope>NUCLEOTIDE SEQUENCE [LARGE SCALE GENOMIC DNA]</scope>
    <source>
        <tissue evidence="14">Whole body</tissue>
    </source>
</reference>
<evidence type="ECO:0000256" key="5">
    <source>
        <dbReference type="ARBA" id="ARBA00012779"/>
    </source>
</evidence>
<evidence type="ECO:0000256" key="11">
    <source>
        <dbReference type="ARBA" id="ARBA00029750"/>
    </source>
</evidence>
<name>A0A2J7R4D8_9NEOP</name>
<comment type="caution">
    <text evidence="14">The sequence shown here is derived from an EMBL/GenBank/DDBJ whole genome shotgun (WGS) entry which is preliminary data.</text>
</comment>
<evidence type="ECO:0000256" key="9">
    <source>
        <dbReference type="ARBA" id="ARBA00022691"/>
    </source>
</evidence>
<evidence type="ECO:0000256" key="6">
    <source>
        <dbReference type="ARBA" id="ARBA00018045"/>
    </source>
</evidence>
<dbReference type="GO" id="GO:0008175">
    <property type="term" value="F:tRNA methyltransferase activity"/>
    <property type="evidence" value="ECO:0007669"/>
    <property type="project" value="TreeGrafter"/>
</dbReference>
<keyword evidence="7" id="KW-0489">Methyltransferase</keyword>
<dbReference type="Pfam" id="PF13418">
    <property type="entry name" value="Beta-prop_TYW4"/>
    <property type="match status" value="1"/>
</dbReference>
<evidence type="ECO:0000256" key="4">
    <source>
        <dbReference type="ARBA" id="ARBA00012155"/>
    </source>
</evidence>
<evidence type="ECO:0000313" key="14">
    <source>
        <dbReference type="EMBL" id="PNF35676.1"/>
    </source>
</evidence>
<comment type="similarity">
    <text evidence="3">Belongs to the methyltransferase superfamily. LCMT family.</text>
</comment>
<dbReference type="InterPro" id="IPR015915">
    <property type="entry name" value="Kelch-typ_b-propeller"/>
</dbReference>
<evidence type="ECO:0000256" key="1">
    <source>
        <dbReference type="ARBA" id="ARBA00001806"/>
    </source>
</evidence>
<sequence>MKKSKAQVQGTNDFNTISKCSMVKCGYFRDDYVSYFVTRCSRRTPLIHLGYYMRVLTVDYALRSFLDSVLGQPAQIISCGAGFDTSFFRLATSGSVHPEIYFYEVDFTEVVDRKAECILDSKPLLDCIGSFEMNQNGVRGLVGSQYHLIASDLQALDKLEANLIQAGLMFSLPTLLLSECSICYMDEASSSLLIQWAASKFEDATFVTYEQIYPDDGFGIVMQKHFESMNSPLLSLAQFPDLESQEHRYVSRGWSSCGVWTAFEMFQQIASPEERWKIINLEPFDELEEWHLEGCHFGLMVASKGSLTGWFLKFVDVLPPVDKCIKKPSIQWELAEPSSGKNVSRFAQKTVKFQEKDGFNILVVGGFGPSAKSLHGRRHEVLSINDSRDQHTDVSVTGGRTLRVEDVALESAVNLDMLHHTCTCLSLRGPDDTARVMVYGGRYSPCSPVNVWPRIFSVLAHDVGTRMTVADRHIAVTERQNVPVSRWRHSAVCLKSSTPSAVQDYVVVFGGRTPDFKVLGDVVVWTVQASDMTVSCKEVLNQKDWPRARFSHSASVWRKQTMVVSGGLGQDVLPLRDIWCFSLEGEMWSELRVDGMLPRYSHTSAVCGDKMILIGGVNTLPGSQPGVCVVDLNTASCTEYALPVQNPACPIMLHNHTSELTDNETAVLVVGGGGNCFSFGTVFNSRMIRIDLQQFK</sequence>
<dbReference type="Gene3D" id="3.40.50.150">
    <property type="entry name" value="Vaccinia Virus protein VP39"/>
    <property type="match status" value="1"/>
</dbReference>
<dbReference type="EC" id="2.1.1.290" evidence="5"/>
<dbReference type="Proteomes" id="UP000235965">
    <property type="component" value="Unassembled WGS sequence"/>
</dbReference>
<dbReference type="InParanoid" id="A0A2J7R4D8"/>
<keyword evidence="9" id="KW-0949">S-adenosyl-L-methionine</keyword>
<evidence type="ECO:0000256" key="8">
    <source>
        <dbReference type="ARBA" id="ARBA00022679"/>
    </source>
</evidence>
<dbReference type="Gene3D" id="2.120.10.80">
    <property type="entry name" value="Kelch-type beta propeller"/>
    <property type="match status" value="1"/>
</dbReference>